<evidence type="ECO:0000313" key="2">
    <source>
        <dbReference type="EMBL" id="PIN03752.1"/>
    </source>
</evidence>
<protein>
    <recommendedName>
        <fullName evidence="1">TTF-type domain-containing protein</fullName>
    </recommendedName>
</protein>
<evidence type="ECO:0000259" key="1">
    <source>
        <dbReference type="SMART" id="SM00597"/>
    </source>
</evidence>
<dbReference type="AlphaFoldDB" id="A0A2G9GEW2"/>
<proteinExistence type="predicted"/>
<dbReference type="SMART" id="SM00597">
    <property type="entry name" value="ZnF_TTF"/>
    <property type="match status" value="1"/>
</dbReference>
<dbReference type="Pfam" id="PF14291">
    <property type="entry name" value="DUF4371"/>
    <property type="match status" value="1"/>
</dbReference>
<dbReference type="InterPro" id="IPR006580">
    <property type="entry name" value="Znf_TTF"/>
</dbReference>
<dbReference type="InterPro" id="IPR012337">
    <property type="entry name" value="RNaseH-like_sf"/>
</dbReference>
<feature type="domain" description="TTF-type" evidence="1">
    <location>
        <begin position="23"/>
        <end position="101"/>
    </location>
</feature>
<accession>A0A2G9GEW2</accession>
<dbReference type="EMBL" id="NKXS01005407">
    <property type="protein sequence ID" value="PIN03752.1"/>
    <property type="molecule type" value="Genomic_DNA"/>
</dbReference>
<sequence length="353" mass="40635">MVFSQKKCQHFIHEFPIGNIKGKIGSFNPKWFKEYENWLGSSIEKYAAFCLACCLFRPKIENQVGGDSFVVDGFTAWNKKERLNSLVHTDIQKDIVNTAAINAIIYDLGNDLFVLLLDESRDISMKEQVAVALRYVNKKGYGCVGASNTQGQFNGHKTLLIKENTSAFYIHYFAYQLQLTLVTVAKNLEEMAGSLTWQCLNQETILKCPSDTWWGSHYGILLRLLDMSSSVMERAETSFLDVISSFDFIFKLHLKWKVFGITNELSQVLQRKDEDITNEMKLVRILKDQLQKMRDEKWDSLLIGVFSFCEKINFGIPDINCLFLNYRFDEVNIDLLCCVTCLNPNNSFEAFDK</sequence>
<dbReference type="OrthoDB" id="6778351at2759"/>
<dbReference type="SUPFAM" id="SSF53098">
    <property type="entry name" value="Ribonuclease H-like"/>
    <property type="match status" value="1"/>
</dbReference>
<dbReference type="PANTHER" id="PTHR11697">
    <property type="entry name" value="GENERAL TRANSCRIPTION FACTOR 2-RELATED ZINC FINGER PROTEIN"/>
    <property type="match status" value="1"/>
</dbReference>
<comment type="caution">
    <text evidence="2">The sequence shown here is derived from an EMBL/GenBank/DDBJ whole genome shotgun (WGS) entry which is preliminary data.</text>
</comment>
<evidence type="ECO:0000313" key="3">
    <source>
        <dbReference type="Proteomes" id="UP000231279"/>
    </source>
</evidence>
<keyword evidence="3" id="KW-1185">Reference proteome</keyword>
<dbReference type="PANTHER" id="PTHR11697:SF230">
    <property type="entry name" value="ZINC FINGER, MYM DOMAIN CONTAINING 1"/>
    <property type="match status" value="1"/>
</dbReference>
<dbReference type="InterPro" id="IPR055298">
    <property type="entry name" value="AtLOH3-like"/>
</dbReference>
<name>A0A2G9GEW2_9LAMI</name>
<reference evidence="3" key="1">
    <citation type="journal article" date="2018" name="Gigascience">
        <title>Genome assembly of the Pink Ipe (Handroanthus impetiginosus, Bignoniaceae), a highly valued, ecologically keystone Neotropical timber forest tree.</title>
        <authorList>
            <person name="Silva-Junior O.B."/>
            <person name="Grattapaglia D."/>
            <person name="Novaes E."/>
            <person name="Collevatti R.G."/>
        </authorList>
    </citation>
    <scope>NUCLEOTIDE SEQUENCE [LARGE SCALE GENOMIC DNA]</scope>
    <source>
        <strain evidence="3">cv. UFG-1</strain>
    </source>
</reference>
<dbReference type="Proteomes" id="UP000231279">
    <property type="component" value="Unassembled WGS sequence"/>
</dbReference>
<dbReference type="InterPro" id="IPR025398">
    <property type="entry name" value="DUF4371"/>
</dbReference>
<dbReference type="STRING" id="429701.A0A2G9GEW2"/>
<gene>
    <name evidence="2" type="ORF">CDL12_23720</name>
</gene>
<organism evidence="2 3">
    <name type="scientific">Handroanthus impetiginosus</name>
    <dbReference type="NCBI Taxonomy" id="429701"/>
    <lineage>
        <taxon>Eukaryota</taxon>
        <taxon>Viridiplantae</taxon>
        <taxon>Streptophyta</taxon>
        <taxon>Embryophyta</taxon>
        <taxon>Tracheophyta</taxon>
        <taxon>Spermatophyta</taxon>
        <taxon>Magnoliopsida</taxon>
        <taxon>eudicotyledons</taxon>
        <taxon>Gunneridae</taxon>
        <taxon>Pentapetalae</taxon>
        <taxon>asterids</taxon>
        <taxon>lamiids</taxon>
        <taxon>Lamiales</taxon>
        <taxon>Bignoniaceae</taxon>
        <taxon>Crescentiina</taxon>
        <taxon>Tabebuia alliance</taxon>
        <taxon>Handroanthus</taxon>
    </lineage>
</organism>